<evidence type="ECO:0000313" key="6">
    <source>
        <dbReference type="Proteomes" id="UP001368270"/>
    </source>
</evidence>
<keyword evidence="1 5" id="KW-0489">Methyltransferase</keyword>
<keyword evidence="2 5" id="KW-0808">Transferase</keyword>
<accession>A0ABU8QKM2</accession>
<dbReference type="Gene3D" id="3.40.50.150">
    <property type="entry name" value="Vaccinia Virus protein VP39"/>
    <property type="match status" value="1"/>
</dbReference>
<dbReference type="PANTHER" id="PTHR43464">
    <property type="entry name" value="METHYLTRANSFERASE"/>
    <property type="match status" value="1"/>
</dbReference>
<evidence type="ECO:0000256" key="1">
    <source>
        <dbReference type="ARBA" id="ARBA00022603"/>
    </source>
</evidence>
<dbReference type="Pfam" id="PF13649">
    <property type="entry name" value="Methyltransf_25"/>
    <property type="match status" value="1"/>
</dbReference>
<keyword evidence="6" id="KW-1185">Reference proteome</keyword>
<protein>
    <submittedName>
        <fullName evidence="5">Class I SAM-dependent methyltransferase</fullName>
        <ecNumber evidence="5">2.1.-.-</ecNumber>
    </submittedName>
</protein>
<dbReference type="PANTHER" id="PTHR43464:SF19">
    <property type="entry name" value="UBIQUINONE BIOSYNTHESIS O-METHYLTRANSFERASE, MITOCHONDRIAL"/>
    <property type="match status" value="1"/>
</dbReference>
<reference evidence="5 6" key="1">
    <citation type="submission" date="2024-03" db="EMBL/GenBank/DDBJ databases">
        <title>Cognatishimia coralii sp. nov., a marine bacterium isolated from coral surrounding seawater.</title>
        <authorList>
            <person name="Liu X."/>
            <person name="Liu S."/>
            <person name="Sun H."/>
            <person name="Zhang Y."/>
        </authorList>
    </citation>
    <scope>NUCLEOTIDE SEQUENCE [LARGE SCALE GENOMIC DNA]</scope>
    <source>
        <strain evidence="5 6">D5M38</strain>
    </source>
</reference>
<gene>
    <name evidence="5" type="ORF">WG622_17130</name>
</gene>
<sequence>MKNKEVFQNGEADQWFRRNKEAFETSKSDPDMDLLSDWMLPFKTRISSVMEVGCGTGHKLDRLSRALDANGFGIEPSAEAVAHISDAFPDLNVKQAFADDIPFSEQFDLVHLGFFLYLVDREAYFSCLKEADRLVKPGGFLSIIDFDPPAPYSNAYSHQPGAFSHKIDNSGAFTASGLYSVVNKYSFSHSNFHFDEIVDERVSLVLLYKETNVFGTR</sequence>
<dbReference type="SUPFAM" id="SSF53335">
    <property type="entry name" value="S-adenosyl-L-methionine-dependent methyltransferases"/>
    <property type="match status" value="1"/>
</dbReference>
<dbReference type="InterPro" id="IPR041698">
    <property type="entry name" value="Methyltransf_25"/>
</dbReference>
<dbReference type="InterPro" id="IPR029063">
    <property type="entry name" value="SAM-dependent_MTases_sf"/>
</dbReference>
<dbReference type="Proteomes" id="UP001368270">
    <property type="component" value="Unassembled WGS sequence"/>
</dbReference>
<organism evidence="5 6">
    <name type="scientific">Cognatishimia coralii</name>
    <dbReference type="NCBI Taxonomy" id="3083254"/>
    <lineage>
        <taxon>Bacteria</taxon>
        <taxon>Pseudomonadati</taxon>
        <taxon>Pseudomonadota</taxon>
        <taxon>Alphaproteobacteria</taxon>
        <taxon>Rhodobacterales</taxon>
        <taxon>Paracoccaceae</taxon>
        <taxon>Cognatishimia</taxon>
    </lineage>
</organism>
<dbReference type="GO" id="GO:0032259">
    <property type="term" value="P:methylation"/>
    <property type="evidence" value="ECO:0007669"/>
    <property type="project" value="UniProtKB-KW"/>
</dbReference>
<dbReference type="RefSeq" id="WP_339404635.1">
    <property type="nucleotide sequence ID" value="NZ_JBBGAZ010000014.1"/>
</dbReference>
<dbReference type="EC" id="2.1.-.-" evidence="5"/>
<dbReference type="GO" id="GO:0008168">
    <property type="term" value="F:methyltransferase activity"/>
    <property type="evidence" value="ECO:0007669"/>
    <property type="project" value="UniProtKB-KW"/>
</dbReference>
<evidence type="ECO:0000259" key="4">
    <source>
        <dbReference type="Pfam" id="PF13649"/>
    </source>
</evidence>
<evidence type="ECO:0000313" key="5">
    <source>
        <dbReference type="EMBL" id="MEJ5219981.1"/>
    </source>
</evidence>
<name>A0ABU8QKM2_9RHOB</name>
<keyword evidence="3" id="KW-0949">S-adenosyl-L-methionine</keyword>
<proteinExistence type="predicted"/>
<dbReference type="EMBL" id="JBBGAZ010000014">
    <property type="protein sequence ID" value="MEJ5219981.1"/>
    <property type="molecule type" value="Genomic_DNA"/>
</dbReference>
<evidence type="ECO:0000256" key="3">
    <source>
        <dbReference type="ARBA" id="ARBA00022691"/>
    </source>
</evidence>
<evidence type="ECO:0000256" key="2">
    <source>
        <dbReference type="ARBA" id="ARBA00022679"/>
    </source>
</evidence>
<comment type="caution">
    <text evidence="5">The sequence shown here is derived from an EMBL/GenBank/DDBJ whole genome shotgun (WGS) entry which is preliminary data.</text>
</comment>
<dbReference type="CDD" id="cd02440">
    <property type="entry name" value="AdoMet_MTases"/>
    <property type="match status" value="1"/>
</dbReference>
<feature type="domain" description="Methyltransferase" evidence="4">
    <location>
        <begin position="49"/>
        <end position="139"/>
    </location>
</feature>